<proteinExistence type="predicted"/>
<evidence type="ECO:0000313" key="1">
    <source>
        <dbReference type="EMBL" id="SDO11531.1"/>
    </source>
</evidence>
<reference evidence="2" key="1">
    <citation type="submission" date="2016-10" db="EMBL/GenBank/DDBJ databases">
        <authorList>
            <person name="Varghese N."/>
            <person name="Submissions S."/>
        </authorList>
    </citation>
    <scope>NUCLEOTIDE SEQUENCE [LARGE SCALE GENOMIC DNA]</scope>
    <source>
        <strain evidence="2">CGMCC 1.10369</strain>
    </source>
</reference>
<evidence type="ECO:0000313" key="2">
    <source>
        <dbReference type="Proteomes" id="UP000198778"/>
    </source>
</evidence>
<dbReference type="STRING" id="745820.SAMN04488053_10778"/>
<protein>
    <submittedName>
        <fullName evidence="1">Uncharacterized protein</fullName>
    </submittedName>
</protein>
<sequence>MSQAIQEMSRTPLMDTQESIQFMRAARRSNKRRVYRSDQKLIDLGAKAIFSQAYRQEVKVSYVELDEAIAETGIIQEIDTKHKQLQINDSWISFYHISEISLNR</sequence>
<gene>
    <name evidence="1" type="ORF">SAMN04488053_10778</name>
</gene>
<accession>A0A1H0GXW5</accession>
<dbReference type="RefSeq" id="WP_090843129.1">
    <property type="nucleotide sequence ID" value="NZ_FNIL01000007.1"/>
</dbReference>
<dbReference type="AlphaFoldDB" id="A0A1H0GXW5"/>
<dbReference type="EMBL" id="FNIL01000007">
    <property type="protein sequence ID" value="SDO11531.1"/>
    <property type="molecule type" value="Genomic_DNA"/>
</dbReference>
<keyword evidence="2" id="KW-1185">Reference proteome</keyword>
<organism evidence="1 2">
    <name type="scientific">Alkalicoccus daliensis</name>
    <dbReference type="NCBI Taxonomy" id="745820"/>
    <lineage>
        <taxon>Bacteria</taxon>
        <taxon>Bacillati</taxon>
        <taxon>Bacillota</taxon>
        <taxon>Bacilli</taxon>
        <taxon>Bacillales</taxon>
        <taxon>Bacillaceae</taxon>
        <taxon>Alkalicoccus</taxon>
    </lineage>
</organism>
<name>A0A1H0GXW5_9BACI</name>
<dbReference type="Proteomes" id="UP000198778">
    <property type="component" value="Unassembled WGS sequence"/>
</dbReference>